<sequence length="326" mass="36444">MNSDLPASFVGGRVRPCRLFADPFSSPIASFGTASETGSEAIPMAPLKQHERFTLDDGPCSEIREGGLKAIWKKYGIHSSVHMRSPSEFERAPDGGPGEIAIYEAYLVAGFRGIVPSLVAEVSLFFGFCPSQLTPLSWKILMSIQVLGELHGLETGIHEVLYSYRFAPWRIVPGFYHLQPRDGAPLVEEPRRGIRSNSSFENNWSGRYVFMKIQEPFHYPTFWRTVDVSRPVSFLGEVVAKKMLMIPRRFRGVHFNPFPVHPLLGSKSVTTESMLESNIARLPALVLYDEYQQAGTRRRRPFYAPPPRLTKMAPLGMGAGSFPPGI</sequence>
<gene>
    <name evidence="1" type="ORF">BRAPAZ1V2_A08P08530.2</name>
</gene>
<dbReference type="Proteomes" id="UP000694005">
    <property type="component" value="Chromosome A08"/>
</dbReference>
<name>A0A8D9M3G1_BRACM</name>
<dbReference type="Gramene" id="A08p08530.2_BraZ1">
    <property type="protein sequence ID" value="A08p08530.2_BraZ1.CDS"/>
    <property type="gene ID" value="A08g08530.2_BraZ1"/>
</dbReference>
<protein>
    <submittedName>
        <fullName evidence="1">Uncharacterized protein</fullName>
    </submittedName>
</protein>
<dbReference type="PANTHER" id="PTHR31099">
    <property type="entry name" value="OS06G0165300 PROTEIN"/>
    <property type="match status" value="1"/>
</dbReference>
<dbReference type="EMBL" id="LS974624">
    <property type="protein sequence ID" value="CAG7897187.1"/>
    <property type="molecule type" value="Genomic_DNA"/>
</dbReference>
<dbReference type="AlphaFoldDB" id="A0A8D9M3G1"/>
<proteinExistence type="predicted"/>
<organism evidence="1 2">
    <name type="scientific">Brassica campestris</name>
    <name type="common">Field mustard</name>
    <dbReference type="NCBI Taxonomy" id="3711"/>
    <lineage>
        <taxon>Eukaryota</taxon>
        <taxon>Viridiplantae</taxon>
        <taxon>Streptophyta</taxon>
        <taxon>Embryophyta</taxon>
        <taxon>Tracheophyta</taxon>
        <taxon>Spermatophyta</taxon>
        <taxon>Magnoliopsida</taxon>
        <taxon>eudicotyledons</taxon>
        <taxon>Gunneridae</taxon>
        <taxon>Pentapetalae</taxon>
        <taxon>rosids</taxon>
        <taxon>malvids</taxon>
        <taxon>Brassicales</taxon>
        <taxon>Brassicaceae</taxon>
        <taxon>Brassiceae</taxon>
        <taxon>Brassica</taxon>
    </lineage>
</organism>
<evidence type="ECO:0000313" key="1">
    <source>
        <dbReference type="EMBL" id="CAG7897187.1"/>
    </source>
</evidence>
<accession>A0A8D9M3G1</accession>
<evidence type="ECO:0000313" key="2">
    <source>
        <dbReference type="Proteomes" id="UP000694005"/>
    </source>
</evidence>
<dbReference type="PANTHER" id="PTHR31099:SF24">
    <property type="entry name" value="AMINOTRANSFERASE-LIKE PLANT MOBILE DOMAIN-CONTAINING PROTEIN"/>
    <property type="match status" value="1"/>
</dbReference>
<reference evidence="1 2" key="1">
    <citation type="submission" date="2021-07" db="EMBL/GenBank/DDBJ databases">
        <authorList>
            <consortium name="Genoscope - CEA"/>
            <person name="William W."/>
        </authorList>
    </citation>
    <scope>NUCLEOTIDE SEQUENCE [LARGE SCALE GENOMIC DNA]</scope>
</reference>